<dbReference type="InterPro" id="IPR000719">
    <property type="entry name" value="Prot_kinase_dom"/>
</dbReference>
<evidence type="ECO:0000259" key="2">
    <source>
        <dbReference type="PROSITE" id="PS50011"/>
    </source>
</evidence>
<dbReference type="PROSITE" id="PS50011">
    <property type="entry name" value="PROTEIN_KINASE_DOM"/>
    <property type="match status" value="1"/>
</dbReference>
<dbReference type="InterPro" id="IPR008271">
    <property type="entry name" value="Ser/Thr_kinase_AS"/>
</dbReference>
<evidence type="ECO:0000313" key="4">
    <source>
        <dbReference type="Proteomes" id="UP000612055"/>
    </source>
</evidence>
<dbReference type="GO" id="GO:0005524">
    <property type="term" value="F:ATP binding"/>
    <property type="evidence" value="ECO:0007669"/>
    <property type="project" value="InterPro"/>
</dbReference>
<protein>
    <recommendedName>
        <fullName evidence="2">Protein kinase domain-containing protein</fullName>
    </recommendedName>
</protein>
<dbReference type="PROSITE" id="PS00108">
    <property type="entry name" value="PROTEIN_KINASE_ST"/>
    <property type="match status" value="1"/>
</dbReference>
<keyword evidence="4" id="KW-1185">Reference proteome</keyword>
<feature type="compositionally biased region" description="Low complexity" evidence="1">
    <location>
        <begin position="715"/>
        <end position="732"/>
    </location>
</feature>
<accession>A0A836BXA6</accession>
<dbReference type="Gene3D" id="3.30.200.20">
    <property type="entry name" value="Phosphorylase Kinase, domain 1"/>
    <property type="match status" value="1"/>
</dbReference>
<dbReference type="SUPFAM" id="SSF56112">
    <property type="entry name" value="Protein kinase-like (PK-like)"/>
    <property type="match status" value="1"/>
</dbReference>
<feature type="compositionally biased region" description="Low complexity" evidence="1">
    <location>
        <begin position="783"/>
        <end position="793"/>
    </location>
</feature>
<dbReference type="SMART" id="SM00220">
    <property type="entry name" value="S_TKc"/>
    <property type="match status" value="1"/>
</dbReference>
<dbReference type="EMBL" id="JAEHOE010000049">
    <property type="protein sequence ID" value="KAG2491832.1"/>
    <property type="molecule type" value="Genomic_DNA"/>
</dbReference>
<comment type="caution">
    <text evidence="3">The sequence shown here is derived from an EMBL/GenBank/DDBJ whole genome shotgun (WGS) entry which is preliminary data.</text>
</comment>
<proteinExistence type="predicted"/>
<feature type="region of interest" description="Disordered" evidence="1">
    <location>
        <begin position="491"/>
        <end position="525"/>
    </location>
</feature>
<reference evidence="3" key="1">
    <citation type="journal article" date="2020" name="bioRxiv">
        <title>Comparative genomics of Chlamydomonas.</title>
        <authorList>
            <person name="Craig R.J."/>
            <person name="Hasan A.R."/>
            <person name="Ness R.W."/>
            <person name="Keightley P.D."/>
        </authorList>
    </citation>
    <scope>NUCLEOTIDE SEQUENCE</scope>
    <source>
        <strain evidence="3">CCAP 11/70</strain>
    </source>
</reference>
<feature type="region of interest" description="Disordered" evidence="1">
    <location>
        <begin position="968"/>
        <end position="991"/>
    </location>
</feature>
<name>A0A836BXA6_9CHLO</name>
<evidence type="ECO:0000256" key="1">
    <source>
        <dbReference type="SAM" id="MobiDB-lite"/>
    </source>
</evidence>
<dbReference type="GO" id="GO:0004674">
    <property type="term" value="F:protein serine/threonine kinase activity"/>
    <property type="evidence" value="ECO:0007669"/>
    <property type="project" value="TreeGrafter"/>
</dbReference>
<gene>
    <name evidence="3" type="ORF">HYH03_009789</name>
</gene>
<feature type="compositionally biased region" description="Low complexity" evidence="1">
    <location>
        <begin position="813"/>
        <end position="826"/>
    </location>
</feature>
<dbReference type="OrthoDB" id="536699at2759"/>
<dbReference type="Pfam" id="PF00069">
    <property type="entry name" value="Pkinase"/>
    <property type="match status" value="1"/>
</dbReference>
<dbReference type="InterPro" id="IPR051681">
    <property type="entry name" value="Ser/Thr_Kinases-Pseudokinases"/>
</dbReference>
<feature type="region of interest" description="Disordered" evidence="1">
    <location>
        <begin position="684"/>
        <end position="826"/>
    </location>
</feature>
<organism evidence="3 4">
    <name type="scientific">Edaphochlamys debaryana</name>
    <dbReference type="NCBI Taxonomy" id="47281"/>
    <lineage>
        <taxon>Eukaryota</taxon>
        <taxon>Viridiplantae</taxon>
        <taxon>Chlorophyta</taxon>
        <taxon>core chlorophytes</taxon>
        <taxon>Chlorophyceae</taxon>
        <taxon>CS clade</taxon>
        <taxon>Chlamydomonadales</taxon>
        <taxon>Chlamydomonadales incertae sedis</taxon>
        <taxon>Edaphochlamys</taxon>
    </lineage>
</organism>
<dbReference type="PANTHER" id="PTHR44329:SF214">
    <property type="entry name" value="PROTEIN KINASE DOMAIN-CONTAINING PROTEIN"/>
    <property type="match status" value="1"/>
</dbReference>
<dbReference type="Proteomes" id="UP000612055">
    <property type="component" value="Unassembled WGS sequence"/>
</dbReference>
<feature type="domain" description="Protein kinase" evidence="2">
    <location>
        <begin position="935"/>
        <end position="1285"/>
    </location>
</feature>
<dbReference type="Gene3D" id="1.10.510.10">
    <property type="entry name" value="Transferase(Phosphotransferase) domain 1"/>
    <property type="match status" value="1"/>
</dbReference>
<sequence>MLKRLWCCRRGSADGREERCAEDVREPEPARELPRGRNVVEACNTTCDRLLGACDLSWPQRIESALVVFREELGCSDARLGLLGPDGLAYVFGEEPDSDDLAKRAFPHLAEVLAQANESQAVVVVRRCGRTKALHSLAEWPAGAPLTLAPSDLLALPVRQGGNTLAAALLLGWEQPSVHVSSASAVPCAKCGQSSSGVQLTAAEVRELRRTAQFLGFGLLSEPQTARYMARVCGHVALLPLAMGLQELVCAMVEGVADSVAARFSLQAQLVLAVTHGPTTPAVLFAPRSRALLGTAGTDVLSDPGLTAAITSRGSIAAHHMATERSGISITSGRNATGAGSSGGTDSVGRIRAVSCPLSHTLLQQASKGRAIGSTLIVPPLKNLQPAAWAGTGVQPFADVGSSSTVEPSLISRPLPLAALLVPNAGAHVLEEQQPCRDLLLCSNLTGGRAGSVVLLTEVAAVGPTGSPLLSPSNSSMLTDPPAATAKVQTLASKPSTAEERSARAPVRTTATVPEDDDGSAAVGNIGGSLSGAVSAVSGQASVQPPGRGTAPFRLGLYLLCPEALPAGVLQSVAAELQGVLPLFFTGFRAAVTSAVSELGAVGGRRPHHDWRRLQEQILMSTVARATVPSAATSWAVAAAAAAAARSAPGAARLLATAAIGSLHPPADVAASALPSGGAPHTPAVVDGTVCGPSGIPPPGGLMQRHGPRSQPLLGDKGAAAAGAASPGLAIRARPKRTSSAGVVGQSMVGATEEAHSSQEPASGKVHRRVAGDSPRAQAHGAGRSLLGLLSGRGSRHTQRLGSGDPGTGTGAGSLSSGPGAGSGNVAAAASAAGAAPPAFRTLHVFDTDPHSITIPEEALLGPGDDRGTTSAPLPRHKAAHYLTAPAPAPGLTLEHAAAPAAGVDSLVVSMRQGLAAGSGALEQYAAQAQDLAAIQLLEVLGRGGQGVVFRGVLHGLETAVKVVTDPAATAKPSTPGAGAGPTETAGPQESDAELLAADKAAEARLRQAKRGAMELALMGTLSHPQIVGVYASFSGVVVVRCQYQTNTPPEVRLCFPDDPLLNGNDPGPLNQVMCLEFCDMGTLASASRLGAFRLPGAPSLDASLASPALVPLYTSLLEVALALRYLHSRRLVHCDVKAGNVLLKGSTRDPRGWTCKLSDFGCSRMLTDPSPGSSEPPVGFRTGTAVGTPTHMAPECFVRDSLLTPSIDVYSFGVLMFELLMGTTPYARVPLKDLPKQVVRNHLRPSFHPQAPSEYCALASRCWSSRPEHRPTAIELVGRLEQLLAGAQQAALRAAVQVLPPAQALMLLPPQLPPALRQHPSLPR</sequence>
<dbReference type="InterPro" id="IPR011009">
    <property type="entry name" value="Kinase-like_dom_sf"/>
</dbReference>
<evidence type="ECO:0000313" key="3">
    <source>
        <dbReference type="EMBL" id="KAG2491832.1"/>
    </source>
</evidence>
<dbReference type="PANTHER" id="PTHR44329">
    <property type="entry name" value="SERINE/THREONINE-PROTEIN KINASE TNNI3K-RELATED"/>
    <property type="match status" value="1"/>
</dbReference>